<proteinExistence type="inferred from homology"/>
<feature type="transmembrane region" description="Helical" evidence="12">
    <location>
        <begin position="157"/>
        <end position="187"/>
    </location>
</feature>
<dbReference type="Proteomes" id="UP000006671">
    <property type="component" value="Unassembled WGS sequence"/>
</dbReference>
<feature type="transmembrane region" description="Helical" evidence="12">
    <location>
        <begin position="284"/>
        <end position="303"/>
    </location>
</feature>
<dbReference type="PANTHER" id="PTHR22760">
    <property type="entry name" value="GLYCOSYLTRANSFERASE"/>
    <property type="match status" value="1"/>
</dbReference>
<dbReference type="InterPro" id="IPR005599">
    <property type="entry name" value="GPI_mannosylTrfase"/>
</dbReference>
<dbReference type="VEuPathDB" id="AmoebaDB:NAEGRDRAFT_29294"/>
<feature type="transmembrane region" description="Helical" evidence="12">
    <location>
        <begin position="309"/>
        <end position="332"/>
    </location>
</feature>
<keyword evidence="4 12" id="KW-0328">Glycosyltransferase</keyword>
<evidence type="ECO:0000256" key="9">
    <source>
        <dbReference type="ARBA" id="ARBA00023136"/>
    </source>
</evidence>
<comment type="pathway">
    <text evidence="2">Protein modification; protein glycosylation.</text>
</comment>
<evidence type="ECO:0000256" key="3">
    <source>
        <dbReference type="ARBA" id="ARBA00007063"/>
    </source>
</evidence>
<keyword evidence="8 12" id="KW-1133">Transmembrane helix</keyword>
<accession>D2UXQ7</accession>
<feature type="transmembrane region" description="Helical" evidence="12">
    <location>
        <begin position="105"/>
        <end position="126"/>
    </location>
</feature>
<dbReference type="KEGG" id="ngr:NAEGRDRAFT_29294"/>
<comment type="catalytic activity">
    <reaction evidence="11">
        <text>an alpha-D-Man-(1-&gt;2)-alpha-D-Man-(1-&gt;2)-alpha-D-Man-(1-&gt;3)-[alpha-D-Man-(1-&gt;2)-alpha-D-Man-(1-&gt;3)-alpha-D-Man-(1-&gt;6)]-beta-D-Man-(1-&gt;4)-beta-D-GlcNAc-(1-&gt;4)-alpha-D-GlcNAc-diphospho-di-trans,poly-cis-dolichol + a di-trans,poly-cis-dolichyl beta-D-mannosyl phosphate = an alpha-D-Man-(1-&gt;2)-alpha-D-Man-(1-&gt;2)-alpha-D-Man-(1-&gt;3)-[alpha-D-Man-(1-&gt;2)-alpha-D-Man-(1-&gt;3)-[alpha-D-Man-(1-&gt;6)]-alpha-D-Man-(1-&gt;6)]-beta-D-Man-(1-&gt;4)-beta-D-GlcNAc-(1-&gt;4)-alpha-D-GlcNAc-diphospho-di-trans,poly-cis-dolichol + a di-trans,poly-cis-dolichyl phosphate + H(+)</text>
        <dbReference type="Rhea" id="RHEA:29535"/>
        <dbReference type="Rhea" id="RHEA-COMP:19498"/>
        <dbReference type="Rhea" id="RHEA-COMP:19501"/>
        <dbReference type="Rhea" id="RHEA-COMP:19518"/>
        <dbReference type="Rhea" id="RHEA-COMP:19519"/>
        <dbReference type="ChEBI" id="CHEBI:15378"/>
        <dbReference type="ChEBI" id="CHEBI:57683"/>
        <dbReference type="ChEBI" id="CHEBI:58211"/>
        <dbReference type="ChEBI" id="CHEBI:132517"/>
        <dbReference type="ChEBI" id="CHEBI:132519"/>
        <dbReference type="EC" id="2.4.1.260"/>
    </reaction>
    <physiologicalReaction direction="left-to-right" evidence="11">
        <dbReference type="Rhea" id="RHEA:29536"/>
    </physiologicalReaction>
</comment>
<evidence type="ECO:0000256" key="5">
    <source>
        <dbReference type="ARBA" id="ARBA00022679"/>
    </source>
</evidence>
<evidence type="ECO:0000256" key="7">
    <source>
        <dbReference type="ARBA" id="ARBA00022824"/>
    </source>
</evidence>
<dbReference type="InParanoid" id="D2UXQ7"/>
<feature type="transmembrane region" description="Helical" evidence="12">
    <location>
        <begin position="133"/>
        <end position="151"/>
    </location>
</feature>
<dbReference type="GO" id="GO:0052917">
    <property type="term" value="F:dol-P-Man:Man(7)GlcNAc(2)-PP-Dol alpha-1,6-mannosyltransferase activity"/>
    <property type="evidence" value="ECO:0007669"/>
    <property type="project" value="UniProtKB-EC"/>
</dbReference>
<dbReference type="FunCoup" id="D2UXQ7">
    <property type="interactions" value="142"/>
</dbReference>
<dbReference type="GO" id="GO:0005789">
    <property type="term" value="C:endoplasmic reticulum membrane"/>
    <property type="evidence" value="ECO:0007669"/>
    <property type="project" value="UniProtKB-SubCell"/>
</dbReference>
<dbReference type="RefSeq" id="XP_002683074.1">
    <property type="nucleotide sequence ID" value="XM_002683028.1"/>
</dbReference>
<evidence type="ECO:0000256" key="2">
    <source>
        <dbReference type="ARBA" id="ARBA00004922"/>
    </source>
</evidence>
<reference evidence="13 14" key="1">
    <citation type="journal article" date="2010" name="Cell">
        <title>The genome of Naegleria gruberi illuminates early eukaryotic versatility.</title>
        <authorList>
            <person name="Fritz-Laylin L.K."/>
            <person name="Prochnik S.E."/>
            <person name="Ginger M.L."/>
            <person name="Dacks J.B."/>
            <person name="Carpenter M.L."/>
            <person name="Field M.C."/>
            <person name="Kuo A."/>
            <person name="Paredez A."/>
            <person name="Chapman J."/>
            <person name="Pham J."/>
            <person name="Shu S."/>
            <person name="Neupane R."/>
            <person name="Cipriano M."/>
            <person name="Mancuso J."/>
            <person name="Tu H."/>
            <person name="Salamov A."/>
            <person name="Lindquist E."/>
            <person name="Shapiro H."/>
            <person name="Lucas S."/>
            <person name="Grigoriev I.V."/>
            <person name="Cande W.Z."/>
            <person name="Fulton C."/>
            <person name="Rokhsar D.S."/>
            <person name="Dawson S.C."/>
        </authorList>
    </citation>
    <scope>NUCLEOTIDE SEQUENCE [LARGE SCALE GENOMIC DNA]</scope>
    <source>
        <strain evidence="13 14">NEG-M</strain>
    </source>
</reference>
<keyword evidence="7 12" id="KW-0256">Endoplasmic reticulum</keyword>
<evidence type="ECO:0000256" key="10">
    <source>
        <dbReference type="ARBA" id="ARBA00044721"/>
    </source>
</evidence>
<comment type="subcellular location">
    <subcellularLocation>
        <location evidence="1 12">Endoplasmic reticulum membrane</location>
        <topology evidence="1 12">Multi-pass membrane protein</topology>
    </subcellularLocation>
</comment>
<keyword evidence="14" id="KW-1185">Reference proteome</keyword>
<evidence type="ECO:0000256" key="12">
    <source>
        <dbReference type="RuleBase" id="RU363075"/>
    </source>
</evidence>
<gene>
    <name evidence="13" type="ORF">NAEGRDRAFT_29294</name>
</gene>
<feature type="transmembrane region" description="Helical" evidence="12">
    <location>
        <begin position="245"/>
        <end position="264"/>
    </location>
</feature>
<dbReference type="STRING" id="5762.D2UXQ7"/>
<dbReference type="GeneID" id="8863620"/>
<dbReference type="Pfam" id="PF03901">
    <property type="entry name" value="Glyco_transf_22"/>
    <property type="match status" value="1"/>
</dbReference>
<dbReference type="UniPathway" id="UPA00378"/>
<dbReference type="OMA" id="WWVEVRM"/>
<feature type="transmembrane region" description="Helical" evidence="12">
    <location>
        <begin position="194"/>
        <end position="217"/>
    </location>
</feature>
<comment type="function">
    <text evidence="10">Mannosyltransferase that operates in the biosynthetic pathway of dolichol-linked oligosaccharides, the glycan precursors employed in protein asparagine (N)-glycosylation. The assembly of dolichol-linked oligosaccharides begins on the cytosolic side of the endoplasmic reticulum membrane and finishes in its lumen. The sequential addition of sugars to dolichol pyrophosphate produces dolichol-linked oligosaccharides containing fourteen sugars, including two GlcNAcs, nine mannoses and three glucoses. Once assembled, the oligosaccharide is transferred from the lipid to nascent proteins by oligosaccharyltransferases. In the lumen of the endoplasmic reticulum, adds the eighth mannose residue in an alpha-1,6 linkage onto Man(7)GlcNAc(2)-PP-dolichol to produce Man(8)GlcNAc(2)-PP-dolichol.</text>
</comment>
<dbReference type="eggNOG" id="KOG2516">
    <property type="taxonomic scope" value="Eukaryota"/>
</dbReference>
<feature type="transmembrane region" description="Helical" evidence="12">
    <location>
        <begin position="82"/>
        <end position="99"/>
    </location>
</feature>
<evidence type="ECO:0000313" key="14">
    <source>
        <dbReference type="Proteomes" id="UP000006671"/>
    </source>
</evidence>
<evidence type="ECO:0000256" key="1">
    <source>
        <dbReference type="ARBA" id="ARBA00004477"/>
    </source>
</evidence>
<feature type="non-terminal residue" evidence="13">
    <location>
        <position position="417"/>
    </location>
</feature>
<feature type="transmembrane region" description="Helical" evidence="12">
    <location>
        <begin position="344"/>
        <end position="366"/>
    </location>
</feature>
<evidence type="ECO:0000256" key="4">
    <source>
        <dbReference type="ARBA" id="ARBA00022676"/>
    </source>
</evidence>
<keyword evidence="9 12" id="KW-0472">Membrane</keyword>
<organism evidence="14">
    <name type="scientific">Naegleria gruberi</name>
    <name type="common">Amoeba</name>
    <dbReference type="NCBI Taxonomy" id="5762"/>
    <lineage>
        <taxon>Eukaryota</taxon>
        <taxon>Discoba</taxon>
        <taxon>Heterolobosea</taxon>
        <taxon>Tetramitia</taxon>
        <taxon>Eutetramitia</taxon>
        <taxon>Vahlkampfiidae</taxon>
        <taxon>Naegleria</taxon>
    </lineage>
</organism>
<dbReference type="EMBL" id="GG738845">
    <property type="protein sequence ID" value="EFC50330.1"/>
    <property type="molecule type" value="Genomic_DNA"/>
</dbReference>
<comment type="similarity">
    <text evidence="3 12">Belongs to the glycosyltransferase 22 family.</text>
</comment>
<name>D2UXQ7_NAEGR</name>
<evidence type="ECO:0000256" key="6">
    <source>
        <dbReference type="ARBA" id="ARBA00022692"/>
    </source>
</evidence>
<keyword evidence="6 12" id="KW-0812">Transmembrane</keyword>
<dbReference type="GO" id="GO:0006487">
    <property type="term" value="P:protein N-linked glycosylation"/>
    <property type="evidence" value="ECO:0007669"/>
    <property type="project" value="TreeGrafter"/>
</dbReference>
<dbReference type="EC" id="2.4.1.-" evidence="12"/>
<evidence type="ECO:0000313" key="13">
    <source>
        <dbReference type="EMBL" id="EFC50330.1"/>
    </source>
</evidence>
<dbReference type="OrthoDB" id="19039at2759"/>
<protein>
    <recommendedName>
        <fullName evidence="12">Mannosyltransferase</fullName>
        <ecNumber evidence="12">2.4.1.-</ecNumber>
    </recommendedName>
</protein>
<evidence type="ECO:0000256" key="11">
    <source>
        <dbReference type="ARBA" id="ARBA00048899"/>
    </source>
</evidence>
<sequence>MLHFMICPYTKVEESFNTQAVFDILKKSNTQDFDHMFFPGVVPRTFIGASVVATLVQIVKPILLPIFQIFSIMSSDAPSDLLLTRFILGCLSFSGYQYFKTGIKSKFGLSTALCFNIINLVQFHLLFYMSRPLPNTFALVLIYFAFGFWVRDKVKSMFFLLGFTAVIFRSDVFVLTAPLAILCLITFQVNLFSGILMGLSSIICGITFSICVDSFFWNRFIWPEGEVFLYNTIENKSINWGAMPYHWYFTSALPRSLLCAILFIPFSINALKTSVSNIKKNKKILLLTMFLGALTFVVLYSFLPHKELRFIFFSLPIFNLVGAVGLSSLLCVHNPGFIRIGFSTILLIGSLLASSLLLHVSSLNYFGASSLTKLHNYLDNRNSTTTVLIHMDAHATMNGVSQYLYRDEYSYSKLELL</sequence>
<keyword evidence="5" id="KW-0808">Transferase</keyword>
<dbReference type="AlphaFoldDB" id="D2UXQ7"/>
<evidence type="ECO:0000256" key="8">
    <source>
        <dbReference type="ARBA" id="ARBA00022989"/>
    </source>
</evidence>
<dbReference type="PANTHER" id="PTHR22760:SF1">
    <property type="entry name" value="DOL-P-MAN:MAN(7)GLCNAC(2)-PP-DOL ALPHA-1,6-MANNOSYLTRANSFERASE"/>
    <property type="match status" value="1"/>
</dbReference>
<feature type="transmembrane region" description="Helical" evidence="12">
    <location>
        <begin position="46"/>
        <end position="70"/>
    </location>
</feature>